<dbReference type="RefSeq" id="XP_024664834.1">
    <property type="nucleotide sequence ID" value="XM_024809066.1"/>
</dbReference>
<evidence type="ECO:0000256" key="4">
    <source>
        <dbReference type="ARBA" id="ARBA00022833"/>
    </source>
</evidence>
<dbReference type="GO" id="GO:0045944">
    <property type="term" value="P:positive regulation of transcription by RNA polymerase II"/>
    <property type="evidence" value="ECO:0007669"/>
    <property type="project" value="TreeGrafter"/>
</dbReference>
<evidence type="ECO:0000256" key="5">
    <source>
        <dbReference type="ARBA" id="ARBA00023242"/>
    </source>
</evidence>
<feature type="compositionally biased region" description="Low complexity" evidence="7">
    <location>
        <begin position="553"/>
        <end position="576"/>
    </location>
</feature>
<dbReference type="PRINTS" id="PR00619">
    <property type="entry name" value="GATAZNFINGER"/>
</dbReference>
<feature type="compositionally biased region" description="Low complexity" evidence="7">
    <location>
        <begin position="374"/>
        <end position="388"/>
    </location>
</feature>
<evidence type="ECO:0000256" key="6">
    <source>
        <dbReference type="PROSITE-ProRule" id="PRU00094"/>
    </source>
</evidence>
<dbReference type="Proteomes" id="UP000238350">
    <property type="component" value="Unassembled WGS sequence"/>
</dbReference>
<dbReference type="InterPro" id="IPR000679">
    <property type="entry name" value="Znf_GATA"/>
</dbReference>
<dbReference type="SUPFAM" id="SSF57716">
    <property type="entry name" value="Glucocorticoid receptor-like (DNA-binding domain)"/>
    <property type="match status" value="1"/>
</dbReference>
<protein>
    <submittedName>
        <fullName evidence="9">Nitrogen regulatory protein areA</fullName>
    </submittedName>
</protein>
<feature type="region of interest" description="Disordered" evidence="7">
    <location>
        <begin position="144"/>
        <end position="210"/>
    </location>
</feature>
<dbReference type="PROSITE" id="PS50114">
    <property type="entry name" value="GATA_ZN_FINGER_2"/>
    <property type="match status" value="1"/>
</dbReference>
<dbReference type="STRING" id="45607.A0A2T0FIX3"/>
<feature type="compositionally biased region" description="Polar residues" evidence="7">
    <location>
        <begin position="537"/>
        <end position="552"/>
    </location>
</feature>
<dbReference type="FunFam" id="3.30.50.10:FF:000007">
    <property type="entry name" value="Nitrogen regulatory AreA, N-terminal"/>
    <property type="match status" value="1"/>
</dbReference>
<evidence type="ECO:0000256" key="7">
    <source>
        <dbReference type="SAM" id="MobiDB-lite"/>
    </source>
</evidence>
<feature type="region of interest" description="Disordered" evidence="7">
    <location>
        <begin position="344"/>
        <end position="423"/>
    </location>
</feature>
<name>A0A2T0FIX3_9ASCO</name>
<feature type="compositionally biased region" description="Polar residues" evidence="7">
    <location>
        <begin position="389"/>
        <end position="398"/>
    </location>
</feature>
<keyword evidence="4" id="KW-0862">Zinc</keyword>
<evidence type="ECO:0000256" key="2">
    <source>
        <dbReference type="ARBA" id="ARBA00022723"/>
    </source>
</evidence>
<dbReference type="SMART" id="SM00401">
    <property type="entry name" value="ZnF_GATA"/>
    <property type="match status" value="1"/>
</dbReference>
<feature type="compositionally biased region" description="Low complexity" evidence="7">
    <location>
        <begin position="484"/>
        <end position="510"/>
    </location>
</feature>
<feature type="compositionally biased region" description="Low complexity" evidence="7">
    <location>
        <begin position="401"/>
        <end position="411"/>
    </location>
</feature>
<evidence type="ECO:0000256" key="3">
    <source>
        <dbReference type="ARBA" id="ARBA00022771"/>
    </source>
</evidence>
<sequence length="623" mass="65151">MSAYLQNPLTEFLAESIIVGEDLPQPMDSGELDIKENRFQADDYLNFERFSMSSNDFLDSDHHQSLDATAVNSKASSATPTLSGSVDPRHVMLPNGLNPGFESQVFASGNEEVPTDNTYLSPRRSGHFTPVSFDIMGDDGLQINGFTPSHFDRGAYSSLPPSQPPSLPPSQPSSRPPSPGRSYPPTAFSHLSSQLAAQQQHQSPHVPQLNGGFVQQVPIIPNSRTTASAGASAGASAASSYNALNFYSQPSQASLSRHPGLHRAGSTSNAQALVSDPNLDLFHEVVPDLFGTGSGFSGFSSPYDSSSQSAFAHMKVSSSFGPGSFGSNLAAAASSYQRSSLQTTPMGSLGGVNGIDMLPGSSQVPIPSSPLPRSGSQVSLSGSVGSLGRRNTSVSSAGGISKSRPLSRSSSTVDAAGKTRRAANNEKLQCTNCSTRNTPLWRRNSEGQPLCNACGLFLKLHGQERPLSLKSDVIKKRNRNASTNSSRVSAEAESSSPAASTNSRRNSSTAHVGDTRLTSKVKTEKPVLIAPKPLKENTPSSFQGGPSPLSQNSGPSPAPTSGTSSSTSPFSNGTSPASVTSPNNFISPRHVLATAPPSGSTTPSYLGQVSAGQAQSKWGWENV</sequence>
<gene>
    <name evidence="9" type="ORF">B9G98_02509</name>
</gene>
<dbReference type="InterPro" id="IPR013088">
    <property type="entry name" value="Znf_NHR/GATA"/>
</dbReference>
<feature type="region of interest" description="Disordered" evidence="7">
    <location>
        <begin position="471"/>
        <end position="623"/>
    </location>
</feature>
<keyword evidence="5" id="KW-0539">Nucleus</keyword>
<evidence type="ECO:0000313" key="10">
    <source>
        <dbReference type="Proteomes" id="UP000238350"/>
    </source>
</evidence>
<keyword evidence="3 6" id="KW-0863">Zinc-finger</keyword>
<dbReference type="AlphaFoldDB" id="A0A2T0FIX3"/>
<accession>A0A2T0FIX3</accession>
<feature type="domain" description="GATA-type" evidence="8">
    <location>
        <begin position="424"/>
        <end position="477"/>
    </location>
</feature>
<dbReference type="PANTHER" id="PTHR10071">
    <property type="entry name" value="TRANSCRIPTION FACTOR GATA FAMILY MEMBER"/>
    <property type="match status" value="1"/>
</dbReference>
<dbReference type="EMBL" id="NDIQ01000021">
    <property type="protein sequence ID" value="PRT54889.1"/>
    <property type="molecule type" value="Genomic_DNA"/>
</dbReference>
<dbReference type="GO" id="GO:0005634">
    <property type="term" value="C:nucleus"/>
    <property type="evidence" value="ECO:0007669"/>
    <property type="project" value="UniProtKB-SubCell"/>
</dbReference>
<dbReference type="Gene3D" id="3.30.50.10">
    <property type="entry name" value="Erythroid Transcription Factor GATA-1, subunit A"/>
    <property type="match status" value="1"/>
</dbReference>
<keyword evidence="10" id="KW-1185">Reference proteome</keyword>
<dbReference type="GO" id="GO:0000978">
    <property type="term" value="F:RNA polymerase II cis-regulatory region sequence-specific DNA binding"/>
    <property type="evidence" value="ECO:0007669"/>
    <property type="project" value="TreeGrafter"/>
</dbReference>
<comment type="subcellular location">
    <subcellularLocation>
        <location evidence="1">Nucleus</location>
    </subcellularLocation>
</comment>
<evidence type="ECO:0000256" key="1">
    <source>
        <dbReference type="ARBA" id="ARBA00004123"/>
    </source>
</evidence>
<proteinExistence type="predicted"/>
<evidence type="ECO:0000259" key="8">
    <source>
        <dbReference type="PROSITE" id="PS50114"/>
    </source>
</evidence>
<dbReference type="OrthoDB" id="515401at2759"/>
<feature type="compositionally biased region" description="Polar residues" evidence="7">
    <location>
        <begin position="577"/>
        <end position="586"/>
    </location>
</feature>
<feature type="compositionally biased region" description="Polar residues" evidence="7">
    <location>
        <begin position="597"/>
        <end position="616"/>
    </location>
</feature>
<dbReference type="GO" id="GO:0000122">
    <property type="term" value="P:negative regulation of transcription by RNA polymerase II"/>
    <property type="evidence" value="ECO:0007669"/>
    <property type="project" value="TreeGrafter"/>
</dbReference>
<organism evidence="9 10">
    <name type="scientific">Wickerhamiella sorbophila</name>
    <dbReference type="NCBI Taxonomy" id="45607"/>
    <lineage>
        <taxon>Eukaryota</taxon>
        <taxon>Fungi</taxon>
        <taxon>Dikarya</taxon>
        <taxon>Ascomycota</taxon>
        <taxon>Saccharomycotina</taxon>
        <taxon>Dipodascomycetes</taxon>
        <taxon>Dipodascales</taxon>
        <taxon>Trichomonascaceae</taxon>
        <taxon>Wickerhamiella</taxon>
    </lineage>
</organism>
<keyword evidence="2" id="KW-0479">Metal-binding</keyword>
<dbReference type="GO" id="GO:0000981">
    <property type="term" value="F:DNA-binding transcription factor activity, RNA polymerase II-specific"/>
    <property type="evidence" value="ECO:0007669"/>
    <property type="project" value="TreeGrafter"/>
</dbReference>
<dbReference type="PANTHER" id="PTHR10071:SF281">
    <property type="entry name" value="BOX A-BINDING FACTOR-RELATED"/>
    <property type="match status" value="1"/>
</dbReference>
<dbReference type="PROSITE" id="PS00344">
    <property type="entry name" value="GATA_ZN_FINGER_1"/>
    <property type="match status" value="1"/>
</dbReference>
<feature type="compositionally biased region" description="Pro residues" evidence="7">
    <location>
        <begin position="161"/>
        <end position="179"/>
    </location>
</feature>
<dbReference type="GO" id="GO:0008270">
    <property type="term" value="F:zinc ion binding"/>
    <property type="evidence" value="ECO:0007669"/>
    <property type="project" value="UniProtKB-KW"/>
</dbReference>
<dbReference type="CDD" id="cd00202">
    <property type="entry name" value="ZnF_GATA"/>
    <property type="match status" value="1"/>
</dbReference>
<dbReference type="InterPro" id="IPR039355">
    <property type="entry name" value="Transcription_factor_GATA"/>
</dbReference>
<feature type="compositionally biased region" description="Low complexity" evidence="7">
    <location>
        <begin position="180"/>
        <end position="203"/>
    </location>
</feature>
<reference evidence="9 10" key="1">
    <citation type="submission" date="2017-04" db="EMBL/GenBank/DDBJ databases">
        <title>Genome sequencing of [Candida] sorbophila.</title>
        <authorList>
            <person name="Ahn J.O."/>
        </authorList>
    </citation>
    <scope>NUCLEOTIDE SEQUENCE [LARGE SCALE GENOMIC DNA]</scope>
    <source>
        <strain evidence="9 10">DS02</strain>
    </source>
</reference>
<dbReference type="GeneID" id="36516257"/>
<comment type="caution">
    <text evidence="9">The sequence shown here is derived from an EMBL/GenBank/DDBJ whole genome shotgun (WGS) entry which is preliminary data.</text>
</comment>
<evidence type="ECO:0000313" key="9">
    <source>
        <dbReference type="EMBL" id="PRT54889.1"/>
    </source>
</evidence>
<dbReference type="Pfam" id="PF00320">
    <property type="entry name" value="GATA"/>
    <property type="match status" value="1"/>
</dbReference>